<accession>A0ABS2TWL6</accession>
<keyword evidence="2" id="KW-0732">Signal</keyword>
<evidence type="ECO:0000256" key="2">
    <source>
        <dbReference type="SAM" id="SignalP"/>
    </source>
</evidence>
<comment type="caution">
    <text evidence="3">The sequence shown here is derived from an EMBL/GenBank/DDBJ whole genome shotgun (WGS) entry which is preliminary data.</text>
</comment>
<proteinExistence type="predicted"/>
<organism evidence="3 4">
    <name type="scientific">Actinacidiphila acididurans</name>
    <dbReference type="NCBI Taxonomy" id="2784346"/>
    <lineage>
        <taxon>Bacteria</taxon>
        <taxon>Bacillati</taxon>
        <taxon>Actinomycetota</taxon>
        <taxon>Actinomycetes</taxon>
        <taxon>Kitasatosporales</taxon>
        <taxon>Streptomycetaceae</taxon>
        <taxon>Actinacidiphila</taxon>
    </lineage>
</organism>
<gene>
    <name evidence="3" type="ORF">ITX44_24915</name>
</gene>
<feature type="chain" id="PRO_5046897242" evidence="2">
    <location>
        <begin position="34"/>
        <end position="308"/>
    </location>
</feature>
<feature type="region of interest" description="Disordered" evidence="1">
    <location>
        <begin position="276"/>
        <end position="300"/>
    </location>
</feature>
<evidence type="ECO:0000313" key="3">
    <source>
        <dbReference type="EMBL" id="MBM9507729.1"/>
    </source>
</evidence>
<dbReference type="Proteomes" id="UP000749040">
    <property type="component" value="Unassembled WGS sequence"/>
</dbReference>
<sequence length="308" mass="31878">MPSPSPRKRHPLRNATLLLVLLGLAGYTVYHFAANSPAGPGCTVTAEGNAMDLTQEQAGNAATIAAVAASRGLPERALTIALATSLQESRLRNLHGGDRDSVGLFQQRPSQGWGTAAQILDPVYASNEFFDSLVKIKGYSRLPLTVAAQRVQRSGYPQAYAKHEADATLLTAALTGRANGALSCTTGADTPDSAGGGAGSPAQVTARLTREFGTAVRPRKDPAPRTVAVPAAAAGAAADDGTLRGWEVAQWAVAHAHDLKIEQVTYGDARWLAAQSGKGWQRQKATTAKGGAQSDGGGPALVRITVAP</sequence>
<reference evidence="3 4" key="1">
    <citation type="submission" date="2021-01" db="EMBL/GenBank/DDBJ databases">
        <title>Streptomyces acididurans sp. nov., isolated from a peat swamp forest soil.</title>
        <authorList>
            <person name="Chantavorakit T."/>
            <person name="Duangmal K."/>
        </authorList>
    </citation>
    <scope>NUCLEOTIDE SEQUENCE [LARGE SCALE GENOMIC DNA]</scope>
    <source>
        <strain evidence="3 4">KK5PA1</strain>
    </source>
</reference>
<dbReference type="EMBL" id="JADKYB010000014">
    <property type="protein sequence ID" value="MBM9507729.1"/>
    <property type="molecule type" value="Genomic_DNA"/>
</dbReference>
<keyword evidence="4" id="KW-1185">Reference proteome</keyword>
<protein>
    <submittedName>
        <fullName evidence="3">Heavy metal transporter</fullName>
    </submittedName>
</protein>
<evidence type="ECO:0000313" key="4">
    <source>
        <dbReference type="Proteomes" id="UP000749040"/>
    </source>
</evidence>
<dbReference type="RefSeq" id="WP_205359595.1">
    <property type="nucleotide sequence ID" value="NZ_JADKYB010000014.1"/>
</dbReference>
<name>A0ABS2TWL6_9ACTN</name>
<feature type="signal peptide" evidence="2">
    <location>
        <begin position="1"/>
        <end position="33"/>
    </location>
</feature>
<evidence type="ECO:0000256" key="1">
    <source>
        <dbReference type="SAM" id="MobiDB-lite"/>
    </source>
</evidence>